<protein>
    <submittedName>
        <fullName evidence="1">Uncharacterized protein</fullName>
    </submittedName>
</protein>
<reference evidence="1" key="1">
    <citation type="submission" date="2023-11" db="EMBL/GenBank/DDBJ databases">
        <authorList>
            <person name="Poullet M."/>
        </authorList>
    </citation>
    <scope>NUCLEOTIDE SEQUENCE</scope>
    <source>
        <strain evidence="1">E1834</strain>
    </source>
</reference>
<organism evidence="1 2">
    <name type="scientific">Meloidogyne enterolobii</name>
    <name type="common">Root-knot nematode worm</name>
    <name type="synonym">Meloidogyne mayaguensis</name>
    <dbReference type="NCBI Taxonomy" id="390850"/>
    <lineage>
        <taxon>Eukaryota</taxon>
        <taxon>Metazoa</taxon>
        <taxon>Ecdysozoa</taxon>
        <taxon>Nematoda</taxon>
        <taxon>Chromadorea</taxon>
        <taxon>Rhabditida</taxon>
        <taxon>Tylenchina</taxon>
        <taxon>Tylenchomorpha</taxon>
        <taxon>Tylenchoidea</taxon>
        <taxon>Meloidogynidae</taxon>
        <taxon>Meloidogyninae</taxon>
        <taxon>Meloidogyne</taxon>
    </lineage>
</organism>
<dbReference type="Proteomes" id="UP001497535">
    <property type="component" value="Unassembled WGS sequence"/>
</dbReference>
<accession>A0ACB0ZFU8</accession>
<sequence>MSTSPREEINRWSLYLPNSPIYCSFALAESSMRAVLFIFESSGHMYSTILDMARLEWAIIIGDLSFFINSSAIKPTILDFLCRVGQ</sequence>
<dbReference type="EMBL" id="CAVMJV010000034">
    <property type="protein sequence ID" value="CAK5077929.1"/>
    <property type="molecule type" value="Genomic_DNA"/>
</dbReference>
<name>A0ACB0ZFU8_MELEN</name>
<gene>
    <name evidence="1" type="ORF">MENTE1834_LOCUS24961</name>
</gene>
<comment type="caution">
    <text evidence="1">The sequence shown here is derived from an EMBL/GenBank/DDBJ whole genome shotgun (WGS) entry which is preliminary data.</text>
</comment>
<proteinExistence type="predicted"/>
<evidence type="ECO:0000313" key="1">
    <source>
        <dbReference type="EMBL" id="CAK5077929.1"/>
    </source>
</evidence>
<keyword evidence="2" id="KW-1185">Reference proteome</keyword>
<evidence type="ECO:0000313" key="2">
    <source>
        <dbReference type="Proteomes" id="UP001497535"/>
    </source>
</evidence>